<sequence>MFRTKTHQQSSLEMVNIEDMVPVHVVTNLWTESAETIAEIYRARWQAEVFFRWIKQQLQVKQLMGTCKNSVYNQLYGALIAYVLLRWLYQQT</sequence>
<dbReference type="AlphaFoldDB" id="A0A235B1M4"/>
<dbReference type="SUPFAM" id="SSF53098">
    <property type="entry name" value="Ribonuclease H-like"/>
    <property type="match status" value="1"/>
</dbReference>
<dbReference type="PANTHER" id="PTHR33258">
    <property type="entry name" value="TRANSPOSASE INSL FOR INSERTION SEQUENCE ELEMENT IS186A-RELATED"/>
    <property type="match status" value="1"/>
</dbReference>
<dbReference type="Gene3D" id="3.90.350.10">
    <property type="entry name" value="Transposase Inhibitor Protein From Tn5, Chain A, domain 1"/>
    <property type="match status" value="1"/>
</dbReference>
<gene>
    <name evidence="3" type="ORF">CHM34_17915</name>
</gene>
<dbReference type="EMBL" id="NOWF01000019">
    <property type="protein sequence ID" value="OYD06131.1"/>
    <property type="molecule type" value="Genomic_DNA"/>
</dbReference>
<comment type="caution">
    <text evidence="3">The sequence shown here is derived from an EMBL/GenBank/DDBJ whole genome shotgun (WGS) entry which is preliminary data.</text>
</comment>
<keyword evidence="1" id="KW-1133">Transmembrane helix</keyword>
<evidence type="ECO:0000313" key="3">
    <source>
        <dbReference type="EMBL" id="OYD06131.1"/>
    </source>
</evidence>
<organism evidence="3 4">
    <name type="scientific">Paludifilum halophilum</name>
    <dbReference type="NCBI Taxonomy" id="1642702"/>
    <lineage>
        <taxon>Bacteria</taxon>
        <taxon>Bacillati</taxon>
        <taxon>Bacillota</taxon>
        <taxon>Bacilli</taxon>
        <taxon>Bacillales</taxon>
        <taxon>Thermoactinomycetaceae</taxon>
        <taxon>Paludifilum</taxon>
    </lineage>
</organism>
<keyword evidence="1" id="KW-0472">Membrane</keyword>
<feature type="transmembrane region" description="Helical" evidence="1">
    <location>
        <begin position="71"/>
        <end position="89"/>
    </location>
</feature>
<dbReference type="Proteomes" id="UP000215459">
    <property type="component" value="Unassembled WGS sequence"/>
</dbReference>
<dbReference type="GO" id="GO:0006313">
    <property type="term" value="P:DNA transposition"/>
    <property type="evidence" value="ECO:0007669"/>
    <property type="project" value="InterPro"/>
</dbReference>
<evidence type="ECO:0000256" key="1">
    <source>
        <dbReference type="SAM" id="Phobius"/>
    </source>
</evidence>
<protein>
    <recommendedName>
        <fullName evidence="2">Transposase IS4-like domain-containing protein</fullName>
    </recommendedName>
</protein>
<name>A0A235B1M4_9BACL</name>
<proteinExistence type="predicted"/>
<keyword evidence="4" id="KW-1185">Reference proteome</keyword>
<accession>A0A235B1M4</accession>
<dbReference type="OrthoDB" id="368860at2"/>
<dbReference type="PANTHER" id="PTHR33258:SF1">
    <property type="entry name" value="TRANSPOSASE INSL FOR INSERTION SEQUENCE ELEMENT IS186A-RELATED"/>
    <property type="match status" value="1"/>
</dbReference>
<reference evidence="3 4" key="1">
    <citation type="submission" date="2017-07" db="EMBL/GenBank/DDBJ databases">
        <title>The genome sequence of Paludifilum halophilum highlights mechanisms for microbial adaptation to high salt environemnts.</title>
        <authorList>
            <person name="Belbahri L."/>
        </authorList>
    </citation>
    <scope>NUCLEOTIDE SEQUENCE [LARGE SCALE GENOMIC DNA]</scope>
    <source>
        <strain evidence="3 4">DSM 102817</strain>
    </source>
</reference>
<dbReference type="GO" id="GO:0004803">
    <property type="term" value="F:transposase activity"/>
    <property type="evidence" value="ECO:0007669"/>
    <property type="project" value="InterPro"/>
</dbReference>
<evidence type="ECO:0000259" key="2">
    <source>
        <dbReference type="Pfam" id="PF01609"/>
    </source>
</evidence>
<evidence type="ECO:0000313" key="4">
    <source>
        <dbReference type="Proteomes" id="UP000215459"/>
    </source>
</evidence>
<keyword evidence="1" id="KW-0812">Transmembrane</keyword>
<dbReference type="InterPro" id="IPR012337">
    <property type="entry name" value="RNaseH-like_sf"/>
</dbReference>
<dbReference type="Pfam" id="PF01609">
    <property type="entry name" value="DDE_Tnp_1"/>
    <property type="match status" value="1"/>
</dbReference>
<dbReference type="InterPro" id="IPR002559">
    <property type="entry name" value="Transposase_11"/>
</dbReference>
<feature type="domain" description="Transposase IS4-like" evidence="2">
    <location>
        <begin position="26"/>
        <end position="84"/>
    </location>
</feature>
<dbReference type="GO" id="GO:0003677">
    <property type="term" value="F:DNA binding"/>
    <property type="evidence" value="ECO:0007669"/>
    <property type="project" value="InterPro"/>
</dbReference>